<keyword evidence="6" id="KW-1185">Reference proteome</keyword>
<comment type="similarity">
    <text evidence="1">Belongs to the virb1 family.</text>
</comment>
<dbReference type="Proteomes" id="UP000076066">
    <property type="component" value="Chromosome"/>
</dbReference>
<dbReference type="STRING" id="1549855.AY555_09935"/>
<dbReference type="GeneID" id="53317471"/>
<evidence type="ECO:0000313" key="6">
    <source>
        <dbReference type="Proteomes" id="UP000076066"/>
    </source>
</evidence>
<dbReference type="Pfam" id="PF01464">
    <property type="entry name" value="SLT"/>
    <property type="match status" value="1"/>
</dbReference>
<keyword evidence="3" id="KW-0732">Signal</keyword>
<sequence>MRTLCLSGLLIILLLGADKAASASSPSPAGAVSRGYYAQNSSDICRLHTEYHEARLRLPQNILTALSHVESGRWDTARQEKIAWPWTVMAEGNGRYFRTKAEAIREVRTLQSRGVRNIDVGCMQINLKHHPDAFRTLEDAFDPARNVAYAADFLTRLHTETGSWAKAATRYHSATPVRATRYGGLLTRAWSKLNNQSRANTRQWHKETRRHLALPSPVKRMIYPYPQMKAIGLRNTKTESIHARERYSRRNANDFAENWRSHRLTEYLGSRRASATPGSNAGAPPAPDVDEKRETAPPDASISAPVAFGRIEIAER</sequence>
<feature type="chain" id="PRO_5044368619" description="Transglycosylase SLT domain-containing protein" evidence="3">
    <location>
        <begin position="24"/>
        <end position="316"/>
    </location>
</feature>
<protein>
    <recommendedName>
        <fullName evidence="4">Transglycosylase SLT domain-containing protein</fullName>
    </recommendedName>
</protein>
<evidence type="ECO:0000256" key="3">
    <source>
        <dbReference type="SAM" id="SignalP"/>
    </source>
</evidence>
<name>A0A143DFX1_9PROT</name>
<dbReference type="AlphaFoldDB" id="A0A143DFX1"/>
<dbReference type="InterPro" id="IPR023346">
    <property type="entry name" value="Lysozyme-like_dom_sf"/>
</dbReference>
<dbReference type="InterPro" id="IPR008258">
    <property type="entry name" value="Transglycosylase_SLT_dom_1"/>
</dbReference>
<proteinExistence type="inferred from homology"/>
<dbReference type="KEGG" id="hjo:AY555_09935"/>
<feature type="region of interest" description="Disordered" evidence="2">
    <location>
        <begin position="270"/>
        <end position="316"/>
    </location>
</feature>
<feature type="domain" description="Transglycosylase SLT" evidence="4">
    <location>
        <begin position="55"/>
        <end position="173"/>
    </location>
</feature>
<evidence type="ECO:0000256" key="1">
    <source>
        <dbReference type="ARBA" id="ARBA00009387"/>
    </source>
</evidence>
<gene>
    <name evidence="5" type="ORF">AY555_09935</name>
</gene>
<evidence type="ECO:0000256" key="2">
    <source>
        <dbReference type="SAM" id="MobiDB-lite"/>
    </source>
</evidence>
<dbReference type="RefSeq" id="WP_066136254.1">
    <property type="nucleotide sequence ID" value="NZ_CP014525.1"/>
</dbReference>
<organism evidence="5 6">
    <name type="scientific">Haematospirillum jordaniae</name>
    <dbReference type="NCBI Taxonomy" id="1549855"/>
    <lineage>
        <taxon>Bacteria</taxon>
        <taxon>Pseudomonadati</taxon>
        <taxon>Pseudomonadota</taxon>
        <taxon>Alphaproteobacteria</taxon>
        <taxon>Rhodospirillales</taxon>
        <taxon>Novispirillaceae</taxon>
        <taxon>Haematospirillum</taxon>
    </lineage>
</organism>
<feature type="signal peptide" evidence="3">
    <location>
        <begin position="1"/>
        <end position="23"/>
    </location>
</feature>
<evidence type="ECO:0000313" key="5">
    <source>
        <dbReference type="EMBL" id="AMW35440.1"/>
    </source>
</evidence>
<reference evidence="5 6" key="1">
    <citation type="submission" date="2016-02" db="EMBL/GenBank/DDBJ databases">
        <title>Complete Genome of H5569, the type strain of the newly described species Haematospirillium jordaniae.</title>
        <authorList>
            <person name="Nicholson A.C."/>
            <person name="Humrighouse B.W."/>
            <person name="Loparov V."/>
            <person name="McQuiston J.R."/>
        </authorList>
    </citation>
    <scope>NUCLEOTIDE SEQUENCE [LARGE SCALE GENOMIC DNA]</scope>
    <source>
        <strain evidence="5 6">H5569</strain>
    </source>
</reference>
<dbReference type="SUPFAM" id="SSF53955">
    <property type="entry name" value="Lysozyme-like"/>
    <property type="match status" value="1"/>
</dbReference>
<evidence type="ECO:0000259" key="4">
    <source>
        <dbReference type="Pfam" id="PF01464"/>
    </source>
</evidence>
<dbReference type="Gene3D" id="1.10.530.10">
    <property type="match status" value="1"/>
</dbReference>
<accession>A0A143DFX1</accession>
<dbReference type="OrthoDB" id="5945995at2"/>
<dbReference type="EMBL" id="CP014525">
    <property type="protein sequence ID" value="AMW35440.1"/>
    <property type="molecule type" value="Genomic_DNA"/>
</dbReference>